<dbReference type="Gene3D" id="3.40.50.300">
    <property type="entry name" value="P-loop containing nucleotide triphosphate hydrolases"/>
    <property type="match status" value="1"/>
</dbReference>
<evidence type="ECO:0000313" key="5">
    <source>
        <dbReference type="EMBL" id="KAL3537914.1"/>
    </source>
</evidence>
<keyword evidence="2 3" id="KW-0808">Transferase</keyword>
<protein>
    <recommendedName>
        <fullName evidence="3">Sulfotransferase</fullName>
        <ecNumber evidence="3">2.8.2.-</ecNumber>
    </recommendedName>
</protein>
<evidence type="ECO:0000256" key="2">
    <source>
        <dbReference type="ARBA" id="ARBA00022679"/>
    </source>
</evidence>
<dbReference type="SUPFAM" id="SSF52540">
    <property type="entry name" value="P-loop containing nucleoside triphosphate hydrolases"/>
    <property type="match status" value="1"/>
</dbReference>
<dbReference type="InterPro" id="IPR000863">
    <property type="entry name" value="Sulfotransferase_dom"/>
</dbReference>
<gene>
    <name evidence="5" type="ORF">ACH5RR_001280</name>
</gene>
<evidence type="ECO:0000259" key="4">
    <source>
        <dbReference type="Pfam" id="PF00685"/>
    </source>
</evidence>
<evidence type="ECO:0000313" key="6">
    <source>
        <dbReference type="Proteomes" id="UP001630127"/>
    </source>
</evidence>
<evidence type="ECO:0000256" key="3">
    <source>
        <dbReference type="RuleBase" id="RU361155"/>
    </source>
</evidence>
<feature type="domain" description="Sulfotransferase" evidence="4">
    <location>
        <begin position="60"/>
        <end position="143"/>
    </location>
</feature>
<dbReference type="Pfam" id="PF00685">
    <property type="entry name" value="Sulfotransfer_1"/>
    <property type="match status" value="1"/>
</dbReference>
<proteinExistence type="inferred from homology"/>
<dbReference type="GO" id="GO:0016740">
    <property type="term" value="F:transferase activity"/>
    <property type="evidence" value="ECO:0007669"/>
    <property type="project" value="UniProtKB-KW"/>
</dbReference>
<dbReference type="Proteomes" id="UP001630127">
    <property type="component" value="Unassembled WGS sequence"/>
</dbReference>
<dbReference type="EMBL" id="JBJUIK010000001">
    <property type="protein sequence ID" value="KAL3537914.1"/>
    <property type="molecule type" value="Genomic_DNA"/>
</dbReference>
<dbReference type="AlphaFoldDB" id="A0ABD3B319"/>
<dbReference type="InterPro" id="IPR027417">
    <property type="entry name" value="P-loop_NTPase"/>
</dbReference>
<accession>A0ABD3B319</accession>
<comment type="caution">
    <text evidence="5">The sequence shown here is derived from an EMBL/GenBank/DDBJ whole genome shotgun (WGS) entry which is preliminary data.</text>
</comment>
<dbReference type="PANTHER" id="PTHR11783">
    <property type="entry name" value="SULFOTRANSFERASE SULT"/>
    <property type="match status" value="1"/>
</dbReference>
<dbReference type="EC" id="2.8.2.-" evidence="3"/>
<sequence length="150" mass="16914">MACEEAPYHETKTRYQELMPKLSAEGGNLAEGMYKYQDFGYPKIVLKGIISVQDNFKAKPTDIILCNATKTCFTCLKALCYAIVTRALLNEFQSPLLSNLPHFLVPFREIDFVKNPPNTDPQLPSSSTHLPFTSLPESIQESALQNHLYL</sequence>
<organism evidence="5 6">
    <name type="scientific">Cinchona calisaya</name>
    <dbReference type="NCBI Taxonomy" id="153742"/>
    <lineage>
        <taxon>Eukaryota</taxon>
        <taxon>Viridiplantae</taxon>
        <taxon>Streptophyta</taxon>
        <taxon>Embryophyta</taxon>
        <taxon>Tracheophyta</taxon>
        <taxon>Spermatophyta</taxon>
        <taxon>Magnoliopsida</taxon>
        <taxon>eudicotyledons</taxon>
        <taxon>Gunneridae</taxon>
        <taxon>Pentapetalae</taxon>
        <taxon>asterids</taxon>
        <taxon>lamiids</taxon>
        <taxon>Gentianales</taxon>
        <taxon>Rubiaceae</taxon>
        <taxon>Cinchonoideae</taxon>
        <taxon>Cinchoneae</taxon>
        <taxon>Cinchona</taxon>
    </lineage>
</organism>
<name>A0ABD3B319_9GENT</name>
<keyword evidence="6" id="KW-1185">Reference proteome</keyword>
<comment type="similarity">
    <text evidence="1 3">Belongs to the sulfotransferase 1 family.</text>
</comment>
<reference evidence="5 6" key="1">
    <citation type="submission" date="2024-11" db="EMBL/GenBank/DDBJ databases">
        <title>A near-complete genome assembly of Cinchona calisaya.</title>
        <authorList>
            <person name="Lian D.C."/>
            <person name="Zhao X.W."/>
            <person name="Wei L."/>
        </authorList>
    </citation>
    <scope>NUCLEOTIDE SEQUENCE [LARGE SCALE GENOMIC DNA]</scope>
    <source>
        <tissue evidence="5">Nenye</tissue>
    </source>
</reference>
<evidence type="ECO:0000256" key="1">
    <source>
        <dbReference type="ARBA" id="ARBA00005771"/>
    </source>
</evidence>